<dbReference type="Proteomes" id="UP000248917">
    <property type="component" value="Unassembled WGS sequence"/>
</dbReference>
<name>A0A326RS94_9BACT</name>
<dbReference type="AlphaFoldDB" id="A0A326RS94"/>
<protein>
    <submittedName>
        <fullName evidence="1">Uncharacterized protein</fullName>
    </submittedName>
</protein>
<sequence length="80" mass="9173">MIWAKAQLILIPFPLQLKQEAIQRLRSQFLNRNAASAHSQKILIYPTRALAQKITYFSPSIIPQRAISSPEWLGSKDQIQ</sequence>
<proteinExistence type="predicted"/>
<dbReference type="EMBL" id="QKTX01000004">
    <property type="protein sequence ID" value="PZV84562.1"/>
    <property type="molecule type" value="Genomic_DNA"/>
</dbReference>
<keyword evidence="2" id="KW-1185">Reference proteome</keyword>
<comment type="caution">
    <text evidence="1">The sequence shown here is derived from an EMBL/GenBank/DDBJ whole genome shotgun (WGS) entry which is preliminary data.</text>
</comment>
<evidence type="ECO:0000313" key="1">
    <source>
        <dbReference type="EMBL" id="PZV84562.1"/>
    </source>
</evidence>
<reference evidence="1 2" key="1">
    <citation type="submission" date="2018-06" db="EMBL/GenBank/DDBJ databases">
        <title>Genomic Encyclopedia of Archaeal and Bacterial Type Strains, Phase II (KMG-II): from individual species to whole genera.</title>
        <authorList>
            <person name="Goeker M."/>
        </authorList>
    </citation>
    <scope>NUCLEOTIDE SEQUENCE [LARGE SCALE GENOMIC DNA]</scope>
    <source>
        <strain evidence="1 2">T4</strain>
    </source>
</reference>
<organism evidence="1 2">
    <name type="scientific">Algoriphagus aquaeductus</name>
    <dbReference type="NCBI Taxonomy" id="475299"/>
    <lineage>
        <taxon>Bacteria</taxon>
        <taxon>Pseudomonadati</taxon>
        <taxon>Bacteroidota</taxon>
        <taxon>Cytophagia</taxon>
        <taxon>Cytophagales</taxon>
        <taxon>Cyclobacteriaceae</taxon>
        <taxon>Algoriphagus</taxon>
    </lineage>
</organism>
<accession>A0A326RS94</accession>
<gene>
    <name evidence="1" type="ORF">CLV31_104213</name>
</gene>
<evidence type="ECO:0000313" key="2">
    <source>
        <dbReference type="Proteomes" id="UP000248917"/>
    </source>
</evidence>